<accession>A0A286RBN1</accession>
<evidence type="ECO:0000256" key="1">
    <source>
        <dbReference type="SAM" id="MobiDB-lite"/>
    </source>
</evidence>
<dbReference type="EMBL" id="CP018477">
    <property type="protein sequence ID" value="ASV73366.1"/>
    <property type="molecule type" value="Genomic_DNA"/>
</dbReference>
<organism evidence="2 3">
    <name type="scientific">Thermogutta terrifontis</name>
    <dbReference type="NCBI Taxonomy" id="1331910"/>
    <lineage>
        <taxon>Bacteria</taxon>
        <taxon>Pseudomonadati</taxon>
        <taxon>Planctomycetota</taxon>
        <taxon>Planctomycetia</taxon>
        <taxon>Pirellulales</taxon>
        <taxon>Thermoguttaceae</taxon>
        <taxon>Thermogutta</taxon>
    </lineage>
</organism>
<evidence type="ECO:0000313" key="3">
    <source>
        <dbReference type="Proteomes" id="UP000215086"/>
    </source>
</evidence>
<reference evidence="2 3" key="1">
    <citation type="journal article" name="Front. Microbiol.">
        <title>Sugar Metabolism of the First Thermophilic Planctomycete Thermogutta terrifontis: Comparative Genomic and Transcriptomic Approaches.</title>
        <authorList>
            <person name="Elcheninov A.G."/>
            <person name="Menzel P."/>
            <person name="Gudbergsdottir S.R."/>
            <person name="Slesarev A.I."/>
            <person name="Kadnikov V.V."/>
            <person name="Krogh A."/>
            <person name="Bonch-Osmolovskaya E.A."/>
            <person name="Peng X."/>
            <person name="Kublanov I.V."/>
        </authorList>
    </citation>
    <scope>NUCLEOTIDE SEQUENCE [LARGE SCALE GENOMIC DNA]</scope>
    <source>
        <strain evidence="2 3">R1</strain>
    </source>
</reference>
<keyword evidence="3" id="KW-1185">Reference proteome</keyword>
<proteinExistence type="predicted"/>
<evidence type="ECO:0000313" key="2">
    <source>
        <dbReference type="EMBL" id="ASV73366.1"/>
    </source>
</evidence>
<dbReference type="AlphaFoldDB" id="A0A286RBN1"/>
<gene>
    <name evidence="2" type="ORF">THTE_0764</name>
</gene>
<name>A0A286RBN1_9BACT</name>
<protein>
    <submittedName>
        <fullName evidence="2">Uncharacterized protein</fullName>
    </submittedName>
</protein>
<sequence length="41" mass="4471">MINFSPLVMGRRLDATNGFPWDCGSGKRHPRAGPDDTPDQG</sequence>
<dbReference type="KEGG" id="ttf:THTE_0764"/>
<feature type="region of interest" description="Disordered" evidence="1">
    <location>
        <begin position="15"/>
        <end position="41"/>
    </location>
</feature>
<dbReference type="Proteomes" id="UP000215086">
    <property type="component" value="Chromosome"/>
</dbReference>